<dbReference type="PANTHER" id="PTHR10802">
    <property type="entry name" value="MITOCHONDRIAL IMPORT RECEPTOR SUBUNIT TOM40"/>
    <property type="match status" value="1"/>
</dbReference>
<dbReference type="AlphaFoldDB" id="A0A8S1D563"/>
<comment type="caution">
    <text evidence="12">The sequence shown here is derived from an EMBL/GenBank/DDBJ whole genome shotgun (WGS) entry which is preliminary data.</text>
</comment>
<dbReference type="InterPro" id="IPR023614">
    <property type="entry name" value="Porin_dom_sf"/>
</dbReference>
<comment type="subcellular location">
    <subcellularLocation>
        <location evidence="1">Mitochondrion outer membrane</location>
        <topology evidence="1">Multi-pass membrane protein</topology>
    </subcellularLocation>
</comment>
<keyword evidence="7" id="KW-0653">Protein transport</keyword>
<evidence type="ECO:0000256" key="10">
    <source>
        <dbReference type="ARBA" id="ARBA00023136"/>
    </source>
</evidence>
<protein>
    <recommendedName>
        <fullName evidence="14">Mitochondrial import receptor subunit TOM40 homolog</fullName>
    </recommendedName>
</protein>
<keyword evidence="8" id="KW-0406">Ion transport</keyword>
<feature type="compositionally biased region" description="Pro residues" evidence="11">
    <location>
        <begin position="9"/>
        <end position="24"/>
    </location>
</feature>
<accession>A0A8S1D563</accession>
<dbReference type="Gene3D" id="2.40.160.10">
    <property type="entry name" value="Porin"/>
    <property type="match status" value="2"/>
</dbReference>
<organism evidence="12 13">
    <name type="scientific">Cloeon dipterum</name>
    <dbReference type="NCBI Taxonomy" id="197152"/>
    <lineage>
        <taxon>Eukaryota</taxon>
        <taxon>Metazoa</taxon>
        <taxon>Ecdysozoa</taxon>
        <taxon>Arthropoda</taxon>
        <taxon>Hexapoda</taxon>
        <taxon>Insecta</taxon>
        <taxon>Pterygota</taxon>
        <taxon>Palaeoptera</taxon>
        <taxon>Ephemeroptera</taxon>
        <taxon>Pisciforma</taxon>
        <taxon>Baetidae</taxon>
        <taxon>Cloeon</taxon>
    </lineage>
</organism>
<feature type="region of interest" description="Disordered" evidence="11">
    <location>
        <begin position="1"/>
        <end position="49"/>
    </location>
</feature>
<evidence type="ECO:0000256" key="7">
    <source>
        <dbReference type="ARBA" id="ARBA00022927"/>
    </source>
</evidence>
<evidence type="ECO:0000256" key="3">
    <source>
        <dbReference type="ARBA" id="ARBA00022448"/>
    </source>
</evidence>
<gene>
    <name evidence="12" type="ORF">CLODIP_2_CD02915</name>
</gene>
<proteinExistence type="inferred from homology"/>
<dbReference type="GO" id="GO:0005741">
    <property type="term" value="C:mitochondrial outer membrane"/>
    <property type="evidence" value="ECO:0007669"/>
    <property type="project" value="UniProtKB-SubCell"/>
</dbReference>
<name>A0A8S1D563_9INSE</name>
<evidence type="ECO:0000256" key="2">
    <source>
        <dbReference type="ARBA" id="ARBA00010510"/>
    </source>
</evidence>
<evidence type="ECO:0000313" key="13">
    <source>
        <dbReference type="Proteomes" id="UP000494165"/>
    </source>
</evidence>
<dbReference type="CDD" id="cd07305">
    <property type="entry name" value="Porin3_Tom40"/>
    <property type="match status" value="1"/>
</dbReference>
<keyword evidence="4" id="KW-1134">Transmembrane beta strand</keyword>
<keyword evidence="8" id="KW-0626">Porin</keyword>
<dbReference type="OrthoDB" id="19656at2759"/>
<dbReference type="FunFam" id="2.40.160.10:FF:000005">
    <property type="entry name" value="mitochondrial import receptor subunit TOM40 homolog"/>
    <property type="match status" value="1"/>
</dbReference>
<keyword evidence="9" id="KW-0496">Mitochondrion</keyword>
<evidence type="ECO:0000256" key="11">
    <source>
        <dbReference type="SAM" id="MobiDB-lite"/>
    </source>
</evidence>
<dbReference type="Pfam" id="PF01459">
    <property type="entry name" value="Porin_3"/>
    <property type="match status" value="1"/>
</dbReference>
<dbReference type="Proteomes" id="UP000494165">
    <property type="component" value="Unassembled WGS sequence"/>
</dbReference>
<evidence type="ECO:0000313" key="12">
    <source>
        <dbReference type="EMBL" id="CAB3375008.1"/>
    </source>
</evidence>
<keyword evidence="6" id="KW-1000">Mitochondrion outer membrane</keyword>
<dbReference type="GO" id="GO:0046930">
    <property type="term" value="C:pore complex"/>
    <property type="evidence" value="ECO:0007669"/>
    <property type="project" value="UniProtKB-KW"/>
</dbReference>
<evidence type="ECO:0000256" key="8">
    <source>
        <dbReference type="ARBA" id="ARBA00023114"/>
    </source>
</evidence>
<evidence type="ECO:0000256" key="9">
    <source>
        <dbReference type="ARBA" id="ARBA00023128"/>
    </source>
</evidence>
<keyword evidence="10" id="KW-0472">Membrane</keyword>
<dbReference type="InterPro" id="IPR027246">
    <property type="entry name" value="Porin_Euk/Tom40"/>
</dbReference>
<evidence type="ECO:0000256" key="5">
    <source>
        <dbReference type="ARBA" id="ARBA00022692"/>
    </source>
</evidence>
<dbReference type="EMBL" id="CADEPI010000106">
    <property type="protein sequence ID" value="CAB3375008.1"/>
    <property type="molecule type" value="Genomic_DNA"/>
</dbReference>
<dbReference type="GO" id="GO:0008320">
    <property type="term" value="F:protein transmembrane transporter activity"/>
    <property type="evidence" value="ECO:0007669"/>
    <property type="project" value="InterPro"/>
</dbReference>
<dbReference type="GO" id="GO:0015288">
    <property type="term" value="F:porin activity"/>
    <property type="evidence" value="ECO:0007669"/>
    <property type="project" value="UniProtKB-KW"/>
</dbReference>
<sequence>MGNVFASSSPPPAAVPIPLGPSPTAPEEEKILSPSAVSKDPSLINPGPMEELHRKCKEVFPMTFEGAKFMVNKGVSQHFQISHTLNISSVNPAQSGYKFGANYVGTNQISPSEAFPIFAGDIDPSGTLNANIIHLIQPRILGRFVSKIQASKVVGMQGSMDYKGDDFTASLTAANTDIVTNSGVLVGHYLQSVTKNAALGAELAYQYGPQVPGFHATVINVAGRYTCDQFTASGTVGVSGVHACYYQKCSDTLQIGVELETNLRIQESTAQIGYQIDLPKANCVFKGMLDTSWTVGAVLEKRLLPMPFTLSLSGTMNHRNGQFRLGCGFVLG</sequence>
<dbReference type="GO" id="GO:0030150">
    <property type="term" value="P:protein import into mitochondrial matrix"/>
    <property type="evidence" value="ECO:0007669"/>
    <property type="project" value="InterPro"/>
</dbReference>
<evidence type="ECO:0000256" key="6">
    <source>
        <dbReference type="ARBA" id="ARBA00022787"/>
    </source>
</evidence>
<keyword evidence="3" id="KW-0813">Transport</keyword>
<keyword evidence="13" id="KW-1185">Reference proteome</keyword>
<evidence type="ECO:0000256" key="1">
    <source>
        <dbReference type="ARBA" id="ARBA00004374"/>
    </source>
</evidence>
<keyword evidence="5" id="KW-0812">Transmembrane</keyword>
<evidence type="ECO:0000256" key="4">
    <source>
        <dbReference type="ARBA" id="ARBA00022452"/>
    </source>
</evidence>
<evidence type="ECO:0008006" key="14">
    <source>
        <dbReference type="Google" id="ProtNLM"/>
    </source>
</evidence>
<comment type="similarity">
    <text evidence="2">Belongs to the Tom40 family.</text>
</comment>
<reference evidence="12 13" key="1">
    <citation type="submission" date="2020-04" db="EMBL/GenBank/DDBJ databases">
        <authorList>
            <person name="Alioto T."/>
            <person name="Alioto T."/>
            <person name="Gomez Garrido J."/>
        </authorList>
    </citation>
    <scope>NUCLEOTIDE SEQUENCE [LARGE SCALE GENOMIC DNA]</scope>
</reference>
<dbReference type="InterPro" id="IPR037930">
    <property type="entry name" value="Tom40"/>
</dbReference>